<evidence type="ECO:0000313" key="3">
    <source>
        <dbReference type="Proteomes" id="UP000799537"/>
    </source>
</evidence>
<gene>
    <name evidence="2" type="ORF">M409DRAFT_23284</name>
</gene>
<feature type="region of interest" description="Disordered" evidence="1">
    <location>
        <begin position="45"/>
        <end position="64"/>
    </location>
</feature>
<dbReference type="Proteomes" id="UP000799537">
    <property type="component" value="Unassembled WGS sequence"/>
</dbReference>
<organism evidence="2 3">
    <name type="scientific">Zasmidium cellare ATCC 36951</name>
    <dbReference type="NCBI Taxonomy" id="1080233"/>
    <lineage>
        <taxon>Eukaryota</taxon>
        <taxon>Fungi</taxon>
        <taxon>Dikarya</taxon>
        <taxon>Ascomycota</taxon>
        <taxon>Pezizomycotina</taxon>
        <taxon>Dothideomycetes</taxon>
        <taxon>Dothideomycetidae</taxon>
        <taxon>Mycosphaerellales</taxon>
        <taxon>Mycosphaerellaceae</taxon>
        <taxon>Zasmidium</taxon>
    </lineage>
</organism>
<protein>
    <submittedName>
        <fullName evidence="2">Uncharacterized protein</fullName>
    </submittedName>
</protein>
<dbReference type="AlphaFoldDB" id="A0A6A6CJ77"/>
<dbReference type="GeneID" id="54559993"/>
<evidence type="ECO:0000313" key="2">
    <source>
        <dbReference type="EMBL" id="KAF2166653.1"/>
    </source>
</evidence>
<evidence type="ECO:0000256" key="1">
    <source>
        <dbReference type="SAM" id="MobiDB-lite"/>
    </source>
</evidence>
<accession>A0A6A6CJ77</accession>
<proteinExistence type="predicted"/>
<keyword evidence="3" id="KW-1185">Reference proteome</keyword>
<dbReference type="OrthoDB" id="10545302at2759"/>
<reference evidence="2" key="1">
    <citation type="journal article" date="2020" name="Stud. Mycol.">
        <title>101 Dothideomycetes genomes: a test case for predicting lifestyles and emergence of pathogens.</title>
        <authorList>
            <person name="Haridas S."/>
            <person name="Albert R."/>
            <person name="Binder M."/>
            <person name="Bloem J."/>
            <person name="Labutti K."/>
            <person name="Salamov A."/>
            <person name="Andreopoulos B."/>
            <person name="Baker S."/>
            <person name="Barry K."/>
            <person name="Bills G."/>
            <person name="Bluhm B."/>
            <person name="Cannon C."/>
            <person name="Castanera R."/>
            <person name="Culley D."/>
            <person name="Daum C."/>
            <person name="Ezra D."/>
            <person name="Gonzalez J."/>
            <person name="Henrissat B."/>
            <person name="Kuo A."/>
            <person name="Liang C."/>
            <person name="Lipzen A."/>
            <person name="Lutzoni F."/>
            <person name="Magnuson J."/>
            <person name="Mondo S."/>
            <person name="Nolan M."/>
            <person name="Ohm R."/>
            <person name="Pangilinan J."/>
            <person name="Park H.-J."/>
            <person name="Ramirez L."/>
            <person name="Alfaro M."/>
            <person name="Sun H."/>
            <person name="Tritt A."/>
            <person name="Yoshinaga Y."/>
            <person name="Zwiers L.-H."/>
            <person name="Turgeon B."/>
            <person name="Goodwin S."/>
            <person name="Spatafora J."/>
            <person name="Crous P."/>
            <person name="Grigoriev I."/>
        </authorList>
    </citation>
    <scope>NUCLEOTIDE SEQUENCE</scope>
    <source>
        <strain evidence="2">ATCC 36951</strain>
    </source>
</reference>
<sequence>MIELVVLALQVGGVDARRAFAGFEPTGIDDNAQLDQRDARRPFTLPADFEPNQHRKPFTAPPLITGRPVIENEIPVERPVIQETTLTTSVLSQR</sequence>
<dbReference type="EMBL" id="ML993596">
    <property type="protein sequence ID" value="KAF2166653.1"/>
    <property type="molecule type" value="Genomic_DNA"/>
</dbReference>
<name>A0A6A6CJ77_ZASCE</name>
<dbReference type="RefSeq" id="XP_033667542.1">
    <property type="nucleotide sequence ID" value="XM_033806721.1"/>
</dbReference>